<reference evidence="2" key="2">
    <citation type="submission" date="2020-09" db="EMBL/GenBank/DDBJ databases">
        <authorList>
            <person name="Sun Q."/>
            <person name="Ohkuma M."/>
        </authorList>
    </citation>
    <scope>NUCLEOTIDE SEQUENCE</scope>
    <source>
        <strain evidence="2">JCM 13306</strain>
    </source>
</reference>
<feature type="compositionally biased region" description="Basic residues" evidence="1">
    <location>
        <begin position="42"/>
        <end position="53"/>
    </location>
</feature>
<protein>
    <submittedName>
        <fullName evidence="2">Uncharacterized protein</fullName>
    </submittedName>
</protein>
<accession>A0A919F832</accession>
<evidence type="ECO:0000313" key="3">
    <source>
        <dbReference type="Proteomes" id="UP000623958"/>
    </source>
</evidence>
<proteinExistence type="predicted"/>
<reference evidence="2" key="1">
    <citation type="journal article" date="2014" name="Int. J. Syst. Evol. Microbiol.">
        <title>Complete genome sequence of Corynebacterium casei LMG S-19264T (=DSM 44701T), isolated from a smear-ripened cheese.</title>
        <authorList>
            <consortium name="US DOE Joint Genome Institute (JGI-PGF)"/>
            <person name="Walter F."/>
            <person name="Albersmeier A."/>
            <person name="Kalinowski J."/>
            <person name="Ruckert C."/>
        </authorList>
    </citation>
    <scope>NUCLEOTIDE SEQUENCE</scope>
    <source>
        <strain evidence="2">JCM 13306</strain>
    </source>
</reference>
<organism evidence="2 3">
    <name type="scientific">Xanthomonas boreopolis</name>
    <dbReference type="NCBI Taxonomy" id="86183"/>
    <lineage>
        <taxon>Bacteria</taxon>
        <taxon>Pseudomonadati</taxon>
        <taxon>Pseudomonadota</taxon>
        <taxon>Gammaproteobacteria</taxon>
        <taxon>Lysobacterales</taxon>
        <taxon>Lysobacteraceae</taxon>
        <taxon>Xanthomonas</taxon>
    </lineage>
</organism>
<gene>
    <name evidence="2" type="ORF">GCM10009090_19380</name>
</gene>
<feature type="region of interest" description="Disordered" evidence="1">
    <location>
        <begin position="1"/>
        <end position="53"/>
    </location>
</feature>
<keyword evidence="3" id="KW-1185">Reference proteome</keyword>
<dbReference type="EMBL" id="BNBA01000013">
    <property type="protein sequence ID" value="GHH53683.1"/>
    <property type="molecule type" value="Genomic_DNA"/>
</dbReference>
<dbReference type="AlphaFoldDB" id="A0A919F832"/>
<dbReference type="Proteomes" id="UP000623958">
    <property type="component" value="Unassembled WGS sequence"/>
</dbReference>
<comment type="caution">
    <text evidence="2">The sequence shown here is derived from an EMBL/GenBank/DDBJ whole genome shotgun (WGS) entry which is preliminary data.</text>
</comment>
<evidence type="ECO:0000313" key="2">
    <source>
        <dbReference type="EMBL" id="GHH53683.1"/>
    </source>
</evidence>
<name>A0A919F832_9XANT</name>
<sequence length="141" mass="15432">MAGVPDAASGRNTAVRENGAGPMGAWESGDVTGAAQSERKRMPAHAARRSPIRRRFIPAPHAWHSTGDAAGHVFTLVKHFARTIKSPADQGEVGGARERELGEEFRSEICSRGWEEIYRQALRLSRAITPLRTLMDREDSG</sequence>
<evidence type="ECO:0000256" key="1">
    <source>
        <dbReference type="SAM" id="MobiDB-lite"/>
    </source>
</evidence>